<evidence type="ECO:0000313" key="3">
    <source>
        <dbReference type="Proteomes" id="UP001348641"/>
    </source>
</evidence>
<gene>
    <name evidence="2" type="ORF">Q8A49_07360</name>
</gene>
<dbReference type="EMBL" id="JAUUCC010000013">
    <property type="protein sequence ID" value="MEE2050310.1"/>
    <property type="molecule type" value="Genomic_DNA"/>
</dbReference>
<feature type="compositionally biased region" description="Basic and acidic residues" evidence="1">
    <location>
        <begin position="32"/>
        <end position="48"/>
    </location>
</feature>
<organism evidence="2 3">
    <name type="scientific">Nocardiopsis tropica</name>
    <dbReference type="NCBI Taxonomy" id="109330"/>
    <lineage>
        <taxon>Bacteria</taxon>
        <taxon>Bacillati</taxon>
        <taxon>Actinomycetota</taxon>
        <taxon>Actinomycetes</taxon>
        <taxon>Streptosporangiales</taxon>
        <taxon>Nocardiopsidaceae</taxon>
        <taxon>Nocardiopsis</taxon>
    </lineage>
</organism>
<proteinExistence type="predicted"/>
<name>A0ABU7KLZ3_9ACTN</name>
<dbReference type="RefSeq" id="WP_330157535.1">
    <property type="nucleotide sequence ID" value="NZ_BAAAJA010000059.1"/>
</dbReference>
<evidence type="ECO:0000313" key="2">
    <source>
        <dbReference type="EMBL" id="MEE2050310.1"/>
    </source>
</evidence>
<protein>
    <submittedName>
        <fullName evidence="2">Uncharacterized protein</fullName>
    </submittedName>
</protein>
<accession>A0ABU7KLZ3</accession>
<dbReference type="Proteomes" id="UP001348641">
    <property type="component" value="Unassembled WGS sequence"/>
</dbReference>
<evidence type="ECO:0000256" key="1">
    <source>
        <dbReference type="SAM" id="MobiDB-lite"/>
    </source>
</evidence>
<sequence>MPLYERREGGRAVERVRTVPGSFEDTRLGLLHQDREEHKRADGWHLVDETPAPGPAAAPTEKPKQDSGG</sequence>
<feature type="region of interest" description="Disordered" evidence="1">
    <location>
        <begin position="32"/>
        <end position="69"/>
    </location>
</feature>
<reference evidence="2 3" key="1">
    <citation type="submission" date="2023-07" db="EMBL/GenBank/DDBJ databases">
        <authorList>
            <person name="Girao M."/>
            <person name="Carvalho M.F."/>
        </authorList>
    </citation>
    <scope>NUCLEOTIDE SEQUENCE [LARGE SCALE GENOMIC DNA]</scope>
    <source>
        <strain evidence="2 3">66/93</strain>
    </source>
</reference>
<comment type="caution">
    <text evidence="2">The sequence shown here is derived from an EMBL/GenBank/DDBJ whole genome shotgun (WGS) entry which is preliminary data.</text>
</comment>